<evidence type="ECO:0000256" key="2">
    <source>
        <dbReference type="ARBA" id="ARBA00004496"/>
    </source>
</evidence>
<comment type="caution">
    <text evidence="13">The sequence shown here is derived from an EMBL/GenBank/DDBJ whole genome shotgun (WGS) entry which is preliminary data.</text>
</comment>
<keyword evidence="10 11" id="KW-0131">Cell cycle</keyword>
<evidence type="ECO:0000313" key="14">
    <source>
        <dbReference type="Proteomes" id="UP001431209"/>
    </source>
</evidence>
<feature type="region of interest" description="Disordered" evidence="12">
    <location>
        <begin position="376"/>
        <end position="399"/>
    </location>
</feature>
<organism evidence="13 14">
    <name type="scientific">Acrasis kona</name>
    <dbReference type="NCBI Taxonomy" id="1008807"/>
    <lineage>
        <taxon>Eukaryota</taxon>
        <taxon>Discoba</taxon>
        <taxon>Heterolobosea</taxon>
        <taxon>Tetramitia</taxon>
        <taxon>Eutetramitia</taxon>
        <taxon>Acrasidae</taxon>
        <taxon>Acrasis</taxon>
    </lineage>
</organism>
<reference evidence="13 14" key="1">
    <citation type="submission" date="2024-03" db="EMBL/GenBank/DDBJ databases">
        <title>The Acrasis kona genome and developmental transcriptomes reveal deep origins of eukaryotic multicellular pathways.</title>
        <authorList>
            <person name="Sheikh S."/>
            <person name="Fu C.-J."/>
            <person name="Brown M.W."/>
            <person name="Baldauf S.L."/>
        </authorList>
    </citation>
    <scope>NUCLEOTIDE SEQUENCE [LARGE SCALE GENOMIC DNA]</scope>
    <source>
        <strain evidence="13 14">ATCC MYA-3509</strain>
    </source>
</reference>
<dbReference type="Pfam" id="PF05786">
    <property type="entry name" value="Cnd2"/>
    <property type="match status" value="1"/>
</dbReference>
<evidence type="ECO:0000313" key="13">
    <source>
        <dbReference type="EMBL" id="KAL0481877.1"/>
    </source>
</evidence>
<evidence type="ECO:0000256" key="11">
    <source>
        <dbReference type="PIRNR" id="PIRNR017126"/>
    </source>
</evidence>
<dbReference type="GO" id="GO:0007076">
    <property type="term" value="P:mitotic chromosome condensation"/>
    <property type="evidence" value="ECO:0007669"/>
    <property type="project" value="InterPro"/>
</dbReference>
<dbReference type="AlphaFoldDB" id="A0AAW2YWL6"/>
<keyword evidence="9 11" id="KW-0226">DNA condensation</keyword>
<dbReference type="GO" id="GO:0005737">
    <property type="term" value="C:cytoplasm"/>
    <property type="evidence" value="ECO:0007669"/>
    <property type="project" value="UniProtKB-SubCell"/>
</dbReference>
<comment type="similarity">
    <text evidence="3 11">Belongs to the CND2 (condensin subunit 2) family.</text>
</comment>
<dbReference type="PANTHER" id="PTHR13108:SF9">
    <property type="entry name" value="CONDENSIN COMPLEX SUBUNIT 2"/>
    <property type="match status" value="1"/>
</dbReference>
<keyword evidence="5" id="KW-0158">Chromosome</keyword>
<evidence type="ECO:0000256" key="3">
    <source>
        <dbReference type="ARBA" id="ARBA00009471"/>
    </source>
</evidence>
<name>A0AAW2YWL6_9EUKA</name>
<evidence type="ECO:0000256" key="6">
    <source>
        <dbReference type="ARBA" id="ARBA00022490"/>
    </source>
</evidence>
<evidence type="ECO:0000256" key="4">
    <source>
        <dbReference type="ARBA" id="ARBA00016065"/>
    </source>
</evidence>
<evidence type="ECO:0000256" key="8">
    <source>
        <dbReference type="ARBA" id="ARBA00022776"/>
    </source>
</evidence>
<sequence>MSFVEFDDILSPPTTPNDTPIQGRKSRTPNTLRRSIGRKSAVPEDLFDFEEENDDQREKEINRKRRETDKRRKSFHTGQDNFISVSEAATIRGRPSAARLDDAELQNLFQNCLKLSTENKITTKNTWKLNLIDYLTQVIGTTMTTGADDDQVSNFQRASCTIDASVKIYASRVDSVHSETFKVLTGLSRADAQTQGEEDVEEDDQQTEEGEGAPKQKTRKVKVGANTLEKDITQLNVKKFEFAHAIEPLYHNNSGGGHHDVGSARSLLLNNLEIGEHCDLILDAARYSCVYEPGQSQTILPRQVEDKPKEDNMEVEDIDTAILGKLDDVLTQDIQPELLNQIEESHQETQKRLSLLNEDTQKRLSLLNENMEVDQEPLEMGGGGFDAADDDDDDDNQDGLFDTDFGGVENDILPPLDENEIETLTENEAMGNRARNSDQGVAAAAGDQDDEEITTNNNSEYSYYDVNKHSGRNEWAGIDHWKASKSASVRAANQTTKKKKSKEVFKLNFKKALEHIDWDNEDFPSESKKKNITANTLSDKTIKTHSAKKDSYLLPDDVGYDLHALLRTYHVQGSRVTNSSTTTTTTSKNKAAAPPLDESGRYFQDVPVLDEPPVPEGNQDDFGGGGFDDDDDDDFGGGDALPDFNSMDAEQPVEIDFNKISDEDSNKIGDVVLIEAPRKVEKLQIQYATTSTKVDVKGLKEHLWKRISGVREGQKMTFSSVVQEMRREQESEFSKVSIAFYFICLLHLANEKNLAMQPQSDLSDFVIGVNTD</sequence>
<feature type="compositionally biased region" description="Acidic residues" evidence="12">
    <location>
        <begin position="45"/>
        <end position="55"/>
    </location>
</feature>
<comment type="subcellular location">
    <subcellularLocation>
        <location evidence="1">Chromosome</location>
    </subcellularLocation>
    <subcellularLocation>
        <location evidence="2">Cytoplasm</location>
    </subcellularLocation>
</comment>
<feature type="compositionally biased region" description="Acidic residues" evidence="12">
    <location>
        <begin position="627"/>
        <end position="636"/>
    </location>
</feature>
<keyword evidence="7 11" id="KW-0132">Cell division</keyword>
<protein>
    <recommendedName>
        <fullName evidence="4 11">Condensin complex subunit 2</fullName>
    </recommendedName>
</protein>
<feature type="compositionally biased region" description="Acidic residues" evidence="12">
    <location>
        <begin position="196"/>
        <end position="211"/>
    </location>
</feature>
<evidence type="ECO:0000256" key="1">
    <source>
        <dbReference type="ARBA" id="ARBA00004286"/>
    </source>
</evidence>
<keyword evidence="14" id="KW-1185">Reference proteome</keyword>
<dbReference type="PIRSF" id="PIRSF017126">
    <property type="entry name" value="Condensin_H"/>
    <property type="match status" value="1"/>
</dbReference>
<feature type="compositionally biased region" description="Low complexity" evidence="12">
    <location>
        <begin position="577"/>
        <end position="593"/>
    </location>
</feature>
<proteinExistence type="inferred from homology"/>
<feature type="region of interest" description="Disordered" evidence="12">
    <location>
        <begin position="573"/>
        <end position="638"/>
    </location>
</feature>
<keyword evidence="6" id="KW-0963">Cytoplasm</keyword>
<comment type="function">
    <text evidence="11">Regulatory subunit of the condensin complex, a complex required for conversion of interphase chromatin into mitotic-like condense chromosomes.</text>
</comment>
<evidence type="ECO:0000256" key="12">
    <source>
        <dbReference type="SAM" id="MobiDB-lite"/>
    </source>
</evidence>
<dbReference type="Proteomes" id="UP001431209">
    <property type="component" value="Unassembled WGS sequence"/>
</dbReference>
<dbReference type="InterPro" id="IPR022816">
    <property type="entry name" value="Condensin_barren_su2"/>
</dbReference>
<feature type="region of interest" description="Disordered" evidence="12">
    <location>
        <begin position="433"/>
        <end position="456"/>
    </location>
</feature>
<dbReference type="EMBL" id="JAOPGA020000797">
    <property type="protein sequence ID" value="KAL0481877.1"/>
    <property type="molecule type" value="Genomic_DNA"/>
</dbReference>
<dbReference type="GO" id="GO:0000796">
    <property type="term" value="C:condensin complex"/>
    <property type="evidence" value="ECO:0007669"/>
    <property type="project" value="InterPro"/>
</dbReference>
<feature type="compositionally biased region" description="Basic and acidic residues" evidence="12">
    <location>
        <begin position="56"/>
        <end position="70"/>
    </location>
</feature>
<evidence type="ECO:0000256" key="7">
    <source>
        <dbReference type="ARBA" id="ARBA00022618"/>
    </source>
</evidence>
<feature type="compositionally biased region" description="Acidic residues" evidence="12">
    <location>
        <begin position="387"/>
        <end position="397"/>
    </location>
</feature>
<dbReference type="GO" id="GO:0051301">
    <property type="term" value="P:cell division"/>
    <property type="evidence" value="ECO:0007669"/>
    <property type="project" value="UniProtKB-KW"/>
</dbReference>
<keyword evidence="8 11" id="KW-0498">Mitosis</keyword>
<evidence type="ECO:0000256" key="9">
    <source>
        <dbReference type="ARBA" id="ARBA00023067"/>
    </source>
</evidence>
<dbReference type="PANTHER" id="PTHR13108">
    <property type="entry name" value="CONDENSIN COMPLEX SUBUNIT 2"/>
    <property type="match status" value="1"/>
</dbReference>
<evidence type="ECO:0000256" key="5">
    <source>
        <dbReference type="ARBA" id="ARBA00022454"/>
    </source>
</evidence>
<dbReference type="GO" id="GO:0003682">
    <property type="term" value="F:chromatin binding"/>
    <property type="evidence" value="ECO:0007669"/>
    <property type="project" value="TreeGrafter"/>
</dbReference>
<gene>
    <name evidence="13" type="ORF">AKO1_011318</name>
</gene>
<feature type="region of interest" description="Disordered" evidence="12">
    <location>
        <begin position="192"/>
        <end position="220"/>
    </location>
</feature>
<evidence type="ECO:0000256" key="10">
    <source>
        <dbReference type="ARBA" id="ARBA00023306"/>
    </source>
</evidence>
<feature type="region of interest" description="Disordered" evidence="12">
    <location>
        <begin position="1"/>
        <end position="78"/>
    </location>
</feature>
<accession>A0AAW2YWL6</accession>